<proteinExistence type="predicted"/>
<keyword evidence="1" id="KW-1133">Transmembrane helix</keyword>
<dbReference type="Proteomes" id="UP000053860">
    <property type="component" value="Unassembled WGS sequence"/>
</dbReference>
<gene>
    <name evidence="2" type="ORF">XD92_0543</name>
</gene>
<organism evidence="2 3">
    <name type="scientific">Proteiniphilum acetatigenes</name>
    <dbReference type="NCBI Taxonomy" id="294710"/>
    <lineage>
        <taxon>Bacteria</taxon>
        <taxon>Pseudomonadati</taxon>
        <taxon>Bacteroidota</taxon>
        <taxon>Bacteroidia</taxon>
        <taxon>Bacteroidales</taxon>
        <taxon>Dysgonomonadaceae</taxon>
        <taxon>Proteiniphilum</taxon>
    </lineage>
</organism>
<dbReference type="EMBL" id="LGGN01000076">
    <property type="protein sequence ID" value="KUK78072.1"/>
    <property type="molecule type" value="Genomic_DNA"/>
</dbReference>
<evidence type="ECO:0000256" key="1">
    <source>
        <dbReference type="SAM" id="Phobius"/>
    </source>
</evidence>
<accession>A0A117M0S1</accession>
<protein>
    <recommendedName>
        <fullName evidence="4">Lipoprotein</fullName>
    </recommendedName>
</protein>
<comment type="caution">
    <text evidence="2">The sequence shown here is derived from an EMBL/GenBank/DDBJ whole genome shotgun (WGS) entry which is preliminary data.</text>
</comment>
<reference evidence="3" key="1">
    <citation type="journal article" date="2015" name="MBio">
        <title>Genome-Resolved Metagenomic Analysis Reveals Roles for Candidate Phyla and Other Microbial Community Members in Biogeochemical Transformations in Oil Reservoirs.</title>
        <authorList>
            <person name="Hu P."/>
            <person name="Tom L."/>
            <person name="Singh A."/>
            <person name="Thomas B.C."/>
            <person name="Baker B.J."/>
            <person name="Piceno Y.M."/>
            <person name="Andersen G.L."/>
            <person name="Banfield J.F."/>
        </authorList>
    </citation>
    <scope>NUCLEOTIDE SEQUENCE [LARGE SCALE GENOMIC DNA]</scope>
</reference>
<dbReference type="AlphaFoldDB" id="A0A117M0S1"/>
<keyword evidence="1" id="KW-0472">Membrane</keyword>
<dbReference type="PROSITE" id="PS51257">
    <property type="entry name" value="PROKAR_LIPOPROTEIN"/>
    <property type="match status" value="1"/>
</dbReference>
<feature type="transmembrane region" description="Helical" evidence="1">
    <location>
        <begin position="35"/>
        <end position="55"/>
    </location>
</feature>
<evidence type="ECO:0000313" key="2">
    <source>
        <dbReference type="EMBL" id="KUK78072.1"/>
    </source>
</evidence>
<evidence type="ECO:0000313" key="3">
    <source>
        <dbReference type="Proteomes" id="UP000053860"/>
    </source>
</evidence>
<feature type="transmembrane region" description="Helical" evidence="1">
    <location>
        <begin position="7"/>
        <end position="29"/>
    </location>
</feature>
<evidence type="ECO:0008006" key="4">
    <source>
        <dbReference type="Google" id="ProtNLM"/>
    </source>
</evidence>
<name>A0A117M0S1_9BACT</name>
<keyword evidence="1" id="KW-0812">Transmembrane</keyword>
<sequence length="61" mass="7043">MNKQKKIFTILWILIAFIAACSVASLIIFPQWKGVFFAGMGGFLILNLLLSMFFIRKNFRN</sequence>